<organism evidence="2 3">
    <name type="scientific">Roseomonas fluvialis</name>
    <dbReference type="NCBI Taxonomy" id="1750527"/>
    <lineage>
        <taxon>Bacteria</taxon>
        <taxon>Pseudomonadati</taxon>
        <taxon>Pseudomonadota</taxon>
        <taxon>Alphaproteobacteria</taxon>
        <taxon>Acetobacterales</taxon>
        <taxon>Roseomonadaceae</taxon>
        <taxon>Roseomonas</taxon>
    </lineage>
</organism>
<dbReference type="Proteomes" id="UP000831327">
    <property type="component" value="Chromosome"/>
</dbReference>
<keyword evidence="3" id="KW-1185">Reference proteome</keyword>
<reference evidence="2 3" key="1">
    <citation type="journal article" date="2016" name="Microbes Environ.">
        <title>Phylogenetically diverse aerobic anoxygenic phototrophic bacteria isolated from epilithic biofilms in Tama river, Japan.</title>
        <authorList>
            <person name="Hirose S."/>
            <person name="Matsuura K."/>
            <person name="Haruta S."/>
        </authorList>
    </citation>
    <scope>NUCLEOTIDE SEQUENCE [LARGE SCALE GENOMIC DNA]</scope>
    <source>
        <strain evidence="2 3">S08</strain>
    </source>
</reference>
<name>A0ABN6P7R7_9PROT</name>
<dbReference type="EMBL" id="AP025637">
    <property type="protein sequence ID" value="BDG73804.1"/>
    <property type="molecule type" value="Genomic_DNA"/>
</dbReference>
<evidence type="ECO:0000313" key="2">
    <source>
        <dbReference type="EMBL" id="BDG73804.1"/>
    </source>
</evidence>
<proteinExistence type="predicted"/>
<protein>
    <submittedName>
        <fullName evidence="2">Uncharacterized protein</fullName>
    </submittedName>
</protein>
<sequence>MVALAVHPARDAHGLAGIGGAERGAGMGAIGVHVLATVTGWEGRPRRGTERGGAVKRGGGKPRRETEPPVSDKWAAGRDLSVSDKFPPVLGGEASAEVGTGRAGCFHEREGIGISS</sequence>
<gene>
    <name evidence="2" type="ORF">Rmf_37330</name>
</gene>
<evidence type="ECO:0000256" key="1">
    <source>
        <dbReference type="SAM" id="MobiDB-lite"/>
    </source>
</evidence>
<accession>A0ABN6P7R7</accession>
<feature type="region of interest" description="Disordered" evidence="1">
    <location>
        <begin position="42"/>
        <end position="75"/>
    </location>
</feature>
<evidence type="ECO:0000313" key="3">
    <source>
        <dbReference type="Proteomes" id="UP000831327"/>
    </source>
</evidence>